<dbReference type="OrthoDB" id="2645723at2"/>
<comment type="caution">
    <text evidence="3">The sequence shown here is derived from an EMBL/GenBank/DDBJ whole genome shotgun (WGS) entry which is preliminary data.</text>
</comment>
<reference evidence="3 4" key="1">
    <citation type="submission" date="2016-03" db="EMBL/GenBank/DDBJ databases">
        <title>Draft genome sequence of Paenibacillus glacialis DSM 22343.</title>
        <authorList>
            <person name="Shin S.-K."/>
            <person name="Yi H."/>
        </authorList>
    </citation>
    <scope>NUCLEOTIDE SEQUENCE [LARGE SCALE GENOMIC DNA]</scope>
    <source>
        <strain evidence="3 4">DSM 22343</strain>
    </source>
</reference>
<dbReference type="RefSeq" id="WP_068534212.1">
    <property type="nucleotide sequence ID" value="NZ_LVJH01000027.1"/>
</dbReference>
<protein>
    <recommendedName>
        <fullName evidence="2">AB hydrolase-1 domain-containing protein</fullName>
    </recommendedName>
</protein>
<dbReference type="InterPro" id="IPR029058">
    <property type="entry name" value="AB_hydrolase_fold"/>
</dbReference>
<dbReference type="Gene3D" id="3.40.50.1820">
    <property type="entry name" value="alpha/beta hydrolase"/>
    <property type="match status" value="1"/>
</dbReference>
<dbReference type="SUPFAM" id="SSF53474">
    <property type="entry name" value="alpha/beta-Hydrolases"/>
    <property type="match status" value="1"/>
</dbReference>
<dbReference type="GO" id="GO:0016020">
    <property type="term" value="C:membrane"/>
    <property type="evidence" value="ECO:0007669"/>
    <property type="project" value="TreeGrafter"/>
</dbReference>
<proteinExistence type="predicted"/>
<accession>A0A168K7A8</accession>
<dbReference type="PANTHER" id="PTHR43798:SF31">
    <property type="entry name" value="AB HYDROLASE SUPERFAMILY PROTEIN YCLE"/>
    <property type="match status" value="1"/>
</dbReference>
<dbReference type="AlphaFoldDB" id="A0A168K7A8"/>
<keyword evidence="1" id="KW-0378">Hydrolase</keyword>
<dbReference type="PANTHER" id="PTHR43798">
    <property type="entry name" value="MONOACYLGLYCEROL LIPASE"/>
    <property type="match status" value="1"/>
</dbReference>
<evidence type="ECO:0000313" key="4">
    <source>
        <dbReference type="Proteomes" id="UP000076967"/>
    </source>
</evidence>
<dbReference type="Pfam" id="PF00561">
    <property type="entry name" value="Abhydrolase_1"/>
    <property type="match status" value="1"/>
</dbReference>
<evidence type="ECO:0000259" key="2">
    <source>
        <dbReference type="Pfam" id="PF00561"/>
    </source>
</evidence>
<gene>
    <name evidence="3" type="ORF">PGLA_15310</name>
</gene>
<dbReference type="EMBL" id="LVJH01000027">
    <property type="protein sequence ID" value="OAB41646.1"/>
    <property type="molecule type" value="Genomic_DNA"/>
</dbReference>
<evidence type="ECO:0000313" key="3">
    <source>
        <dbReference type="EMBL" id="OAB41646.1"/>
    </source>
</evidence>
<dbReference type="STRING" id="494026.PGLA_15310"/>
<evidence type="ECO:0000256" key="1">
    <source>
        <dbReference type="ARBA" id="ARBA00022801"/>
    </source>
</evidence>
<dbReference type="InterPro" id="IPR050266">
    <property type="entry name" value="AB_hydrolase_sf"/>
</dbReference>
<name>A0A168K7A8_9BACL</name>
<feature type="domain" description="AB hydrolase-1" evidence="2">
    <location>
        <begin position="29"/>
        <end position="260"/>
    </location>
</feature>
<dbReference type="GO" id="GO:0016787">
    <property type="term" value="F:hydrolase activity"/>
    <property type="evidence" value="ECO:0007669"/>
    <property type="project" value="UniProtKB-KW"/>
</dbReference>
<organism evidence="3 4">
    <name type="scientific">Paenibacillus glacialis</name>
    <dbReference type="NCBI Taxonomy" id="494026"/>
    <lineage>
        <taxon>Bacteria</taxon>
        <taxon>Bacillati</taxon>
        <taxon>Bacillota</taxon>
        <taxon>Bacilli</taxon>
        <taxon>Bacillales</taxon>
        <taxon>Paenibacillaceae</taxon>
        <taxon>Paenibacillus</taxon>
    </lineage>
</organism>
<sequence>MQSHFIERNEGFKTHYLEWKPPGTSDKLPVICIHGNLSNARMYTWIGEELVSVKNESPRHVIAIDIRGCGESGMPEQGFTLQHMASDINAVMSHLGITEAHFIAYSRGVAYALQYALQHPERIQGLIIGDFPTHYTKIQEDWAHRMVNSYKEYDSWDHLYGTLALTEHLSREEFDDQKDIYYVEKEGLIHKNYSKEFPILLQLESDDVDLSSALDSINGNLLILKGNEPGSLLSEEQITVYQQYNPDVVRVQHAGHDVFEPRQQVKDAFFDFFKDII</sequence>
<keyword evidence="4" id="KW-1185">Reference proteome</keyword>
<dbReference type="Proteomes" id="UP000076967">
    <property type="component" value="Unassembled WGS sequence"/>
</dbReference>
<dbReference type="InterPro" id="IPR000073">
    <property type="entry name" value="AB_hydrolase_1"/>
</dbReference>